<evidence type="ECO:0000313" key="2">
    <source>
        <dbReference type="Proteomes" id="UP000283063"/>
    </source>
</evidence>
<protein>
    <submittedName>
        <fullName evidence="1">Uncharacterized protein</fullName>
    </submittedName>
</protein>
<sequence length="66" mass="7107">MHYPHQTPKELIDKYDSVYDEGFDGDGSSMGQKGVYADYGSGWVAASAVSGSYLKPFQPKAGCACH</sequence>
<dbReference type="EMBL" id="CP033219">
    <property type="protein sequence ID" value="AZV78500.1"/>
    <property type="molecule type" value="Genomic_DNA"/>
</dbReference>
<dbReference type="KEGG" id="sedi:EBB79_11840"/>
<gene>
    <name evidence="1" type="ORF">EBB79_11840</name>
</gene>
<dbReference type="AlphaFoldDB" id="A0A3T0N3A3"/>
<evidence type="ECO:0000313" key="1">
    <source>
        <dbReference type="EMBL" id="AZV78500.1"/>
    </source>
</evidence>
<dbReference type="Proteomes" id="UP000283063">
    <property type="component" value="Chromosome"/>
</dbReference>
<dbReference type="RefSeq" id="WP_127749061.1">
    <property type="nucleotide sequence ID" value="NZ_CP033219.1"/>
</dbReference>
<proteinExistence type="predicted"/>
<reference evidence="1 2" key="1">
    <citation type="submission" date="2018-10" db="EMBL/GenBank/DDBJ databases">
        <title>Parasedimentitalea marina sp. nov., a psychrophilic bacterium isolated from deep seawater of the New Britain Trench.</title>
        <authorList>
            <person name="Cao J."/>
        </authorList>
    </citation>
    <scope>NUCLEOTIDE SEQUENCE [LARGE SCALE GENOMIC DNA]</scope>
    <source>
        <strain evidence="1 2">W43</strain>
    </source>
</reference>
<name>A0A3T0N3A3_9RHOB</name>
<dbReference type="OrthoDB" id="9777306at2"/>
<keyword evidence="2" id="KW-1185">Reference proteome</keyword>
<accession>A0A3T0N3A3</accession>
<organism evidence="1 2">
    <name type="scientific">Parasedimentitalea marina</name>
    <dbReference type="NCBI Taxonomy" id="2483033"/>
    <lineage>
        <taxon>Bacteria</taxon>
        <taxon>Pseudomonadati</taxon>
        <taxon>Pseudomonadota</taxon>
        <taxon>Alphaproteobacteria</taxon>
        <taxon>Rhodobacterales</taxon>
        <taxon>Paracoccaceae</taxon>
        <taxon>Parasedimentitalea</taxon>
    </lineage>
</organism>